<protein>
    <recommendedName>
        <fullName evidence="6">Conjugal transfer protein TraS</fullName>
    </recommendedName>
</protein>
<evidence type="ECO:0008006" key="6">
    <source>
        <dbReference type="Google" id="ProtNLM"/>
    </source>
</evidence>
<dbReference type="RefSeq" id="WP_032744049.1">
    <property type="nucleotide sequence ID" value="NZ_CP151769.1"/>
</dbReference>
<dbReference type="EMBL" id="LEUS01000031">
    <property type="protein sequence ID" value="KLY25283.1"/>
    <property type="molecule type" value="Genomic_DNA"/>
</dbReference>
<comment type="caution">
    <text evidence="2">The sequence shown here is derived from an EMBL/GenBank/DDBJ whole genome shotgun (WGS) entry which is preliminary data.</text>
</comment>
<proteinExistence type="predicted"/>
<keyword evidence="1" id="KW-0472">Membrane</keyword>
<evidence type="ECO:0000313" key="2">
    <source>
        <dbReference type="EMBL" id="EWF80029.1"/>
    </source>
</evidence>
<dbReference type="EMBL" id="JCNZ01000020">
    <property type="protein sequence ID" value="EWF80029.1"/>
    <property type="molecule type" value="Genomic_DNA"/>
</dbReference>
<feature type="transmembrane region" description="Helical" evidence="1">
    <location>
        <begin position="106"/>
        <end position="126"/>
    </location>
</feature>
<evidence type="ECO:0000313" key="3">
    <source>
        <dbReference type="EMBL" id="KLY25283.1"/>
    </source>
</evidence>
<evidence type="ECO:0000313" key="4">
    <source>
        <dbReference type="Proteomes" id="UP000020202"/>
    </source>
</evidence>
<gene>
    <name evidence="2" type="ORF">L373_05797</name>
    <name evidence="3" type="ORF">SK91_05874</name>
</gene>
<evidence type="ECO:0000256" key="1">
    <source>
        <dbReference type="SAM" id="Phobius"/>
    </source>
</evidence>
<name>A0A0J2JXN2_9ENTR</name>
<evidence type="ECO:0000313" key="5">
    <source>
        <dbReference type="Proteomes" id="UP000036305"/>
    </source>
</evidence>
<dbReference type="Proteomes" id="UP000036305">
    <property type="component" value="Unassembled WGS sequence"/>
</dbReference>
<feature type="transmembrane region" description="Helical" evidence="1">
    <location>
        <begin position="61"/>
        <end position="85"/>
    </location>
</feature>
<keyword evidence="1" id="KW-0812">Transmembrane</keyword>
<organism evidence="2 4">
    <name type="scientific">Klebsiella michiganensis</name>
    <dbReference type="NCBI Taxonomy" id="1134687"/>
    <lineage>
        <taxon>Bacteria</taxon>
        <taxon>Pseudomonadati</taxon>
        <taxon>Pseudomonadota</taxon>
        <taxon>Gammaproteobacteria</taxon>
        <taxon>Enterobacterales</taxon>
        <taxon>Enterobacteriaceae</taxon>
        <taxon>Klebsiella/Raoultella group</taxon>
        <taxon>Klebsiella</taxon>
    </lineage>
</organism>
<dbReference type="Proteomes" id="UP000020202">
    <property type="component" value="Unassembled WGS sequence"/>
</dbReference>
<keyword evidence="1" id="KW-1133">Transmembrane helix</keyword>
<keyword evidence="5" id="KW-1185">Reference proteome</keyword>
<feature type="transmembrane region" description="Helical" evidence="1">
    <location>
        <begin position="28"/>
        <end position="49"/>
    </location>
</feature>
<feature type="transmembrane region" description="Helical" evidence="1">
    <location>
        <begin position="132"/>
        <end position="151"/>
    </location>
</feature>
<sequence>MINNKVILHEVEELKNVLSQGEAAIPSFWACLWPGLVIVAWNVLCAMISVNHNYLAVKYIFWVVIFPGGVGLILLLGIASARSLFLSVPKSFRIRSNIYRFFSRKIIIYAFLYMLTILFLAFFNRFSYDSPFPFGFMVLITSIFFGVVMNLDFGRYQLSLLTSAINSFKAEKLEG</sequence>
<accession>A0A0J2JXN2</accession>
<reference evidence="2 4" key="1">
    <citation type="submission" date="2014-01" db="EMBL/GenBank/DDBJ databases">
        <title>The Genome Sequence of Klebsiella oxytoca MGH 27.</title>
        <authorList>
            <consortium name="The Broad Institute Genomics Platform"/>
            <consortium name="The Broad Institute Genome Sequencing Center for Infectious Disease"/>
            <person name="Murphy C."/>
            <person name="Cosimi L."/>
            <person name="Cerqueira G."/>
            <person name="Feldgarden M."/>
            <person name="Earl A."/>
            <person name="Hung D."/>
            <person name="Onderdonk A.B."/>
            <person name="Ferraro M.J."/>
            <person name="Hooper D."/>
            <person name="Dekker J."/>
            <person name="O'Brien T."/>
            <person name="Huang S."/>
            <person name="Quan V."/>
            <person name="Ernst C."/>
            <person name="Delaney M."/>
            <person name="DuBois A."/>
            <person name="Kim D.S."/>
            <person name="Young S.K."/>
            <person name="Zeng Q."/>
            <person name="Gargeya S."/>
            <person name="Fitzgerald M."/>
            <person name="Abouelleil A."/>
            <person name="Alvarado L."/>
            <person name="Berlin A.M."/>
            <person name="Chapman S.B."/>
            <person name="Gainer-Dewar J."/>
            <person name="Goldberg J."/>
            <person name="Gnerre S."/>
            <person name="Griggs A."/>
            <person name="Gujja S."/>
            <person name="Hansen M."/>
            <person name="Howarth C."/>
            <person name="Imamovic A."/>
            <person name="Ireland A."/>
            <person name="Larimer J."/>
            <person name="McCowan C."/>
            <person name="Murphy C."/>
            <person name="Pearson M."/>
            <person name="Poon T.W."/>
            <person name="Priest M."/>
            <person name="Roberts A."/>
            <person name="Saif S."/>
            <person name="Shea T."/>
            <person name="Sykes S."/>
            <person name="Wortman J."/>
            <person name="Nusbaum C."/>
            <person name="Birren B."/>
        </authorList>
    </citation>
    <scope>NUCLEOTIDE SEQUENCE [LARGE SCALE GENOMIC DNA]</scope>
    <source>
        <strain evidence="2 4">MGH 27</strain>
    </source>
</reference>
<dbReference type="AlphaFoldDB" id="A0A0J2JXN2"/>
<reference evidence="3 5" key="2">
    <citation type="submission" date="2015-06" db="EMBL/GenBank/DDBJ databases">
        <title>The Genome Sequence of None.</title>
        <authorList>
            <consortium name="The Broad Institute Genomics Platform"/>
            <consortium name="The Broad Institute Genome Sequencing Center for Infectious Disease"/>
            <person name="Earl A.M."/>
            <person name="Onderdonk A.B."/>
            <person name="Kirby J."/>
            <person name="Ferraro M.J."/>
            <person name="Huang S."/>
            <person name="Spencer M."/>
            <person name="Fodor A."/>
            <person name="Hooper D."/>
            <person name="Dekker J."/>
            <person name="O'Brien T."/>
            <person name="Quan V."/>
            <person name="Gombosev A."/>
            <person name="Delaney M."/>
            <person name="DuBois A."/>
            <person name="Ernst C."/>
            <person name="Kim D.S."/>
            <person name="Rossman W."/>
            <person name="Gohs F."/>
            <person name="Petruso H."/>
            <person name="Nozar T."/>
            <person name="Mougeot F."/>
            <person name="Manson-McGuire A."/>
            <person name="Young S."/>
            <person name="Abouelleil A."/>
            <person name="Cao P."/>
            <person name="Chapman S.B."/>
            <person name="Griggs A."/>
            <person name="Priest M."/>
            <person name="Shea T."/>
            <person name="Wortman I."/>
            <person name="Wortman J.R."/>
            <person name="Nusbaum C."/>
            <person name="Birren B."/>
        </authorList>
    </citation>
    <scope>NUCLEOTIDE SEQUENCE [LARGE SCALE GENOMIC DNA]</scope>
    <source>
        <strain evidence="3 5">MGH87</strain>
    </source>
</reference>